<dbReference type="Gene3D" id="3.30.1330.20">
    <property type="entry name" value="Tubulin/FtsZ, C-terminal domain"/>
    <property type="match status" value="1"/>
</dbReference>
<evidence type="ECO:0000313" key="5">
    <source>
        <dbReference type="Proteomes" id="UP000193404"/>
    </source>
</evidence>
<dbReference type="Proteomes" id="UP000193404">
    <property type="component" value="Chromosome"/>
</dbReference>
<dbReference type="OrthoDB" id="31120at2157"/>
<dbReference type="AlphaFoldDB" id="A0A1W6K3I2"/>
<evidence type="ECO:0000256" key="1">
    <source>
        <dbReference type="ARBA" id="ARBA00022741"/>
    </source>
</evidence>
<sequence>MNKKNHEIPEWAFEFHGHRCPAMPLGYLAGMYAMQLLGVEKEKDTNTFVFSETGDEHHQGCFDDGVQIATGCTYGKGNYKRLQYGKIAIVLYKPGKGAVRVKPKPEILDSCSTFEFFKYRKSGIPASQVPREVADEVIGYVLSKDFEELFTYEFVKNFEFSPEKKTMLRIKCDDCGEPTYENYIKIFNGKKLCPRCYEIERGRRK</sequence>
<organism evidence="4 5">
    <name type="scientific">Acidianus manzaensis</name>
    <dbReference type="NCBI Taxonomy" id="282676"/>
    <lineage>
        <taxon>Archaea</taxon>
        <taxon>Thermoproteota</taxon>
        <taxon>Thermoprotei</taxon>
        <taxon>Sulfolobales</taxon>
        <taxon>Sulfolobaceae</taxon>
        <taxon>Acidianus</taxon>
    </lineage>
</organism>
<protein>
    <recommendedName>
        <fullName evidence="3">Formylmethanofuran dehydrogenase subunit E domain-containing protein</fullName>
    </recommendedName>
</protein>
<dbReference type="SUPFAM" id="SSF143555">
    <property type="entry name" value="FwdE-like"/>
    <property type="match status" value="1"/>
</dbReference>
<dbReference type="InterPro" id="IPR003814">
    <property type="entry name" value="FmdEsu_dom"/>
</dbReference>
<feature type="domain" description="Formylmethanofuran dehydrogenase subunit E" evidence="3">
    <location>
        <begin position="15"/>
        <end position="151"/>
    </location>
</feature>
<dbReference type="InterPro" id="IPR037103">
    <property type="entry name" value="Tubulin/FtsZ-like_C"/>
</dbReference>
<dbReference type="KEGG" id="aman:B6F84_04210"/>
<keyword evidence="1" id="KW-0547">Nucleotide-binding</keyword>
<dbReference type="Gene3D" id="1.10.3320.10">
    <property type="entry name" value="pa2218 like domain"/>
    <property type="match status" value="1"/>
</dbReference>
<gene>
    <name evidence="4" type="ORF">B6F84_04210</name>
</gene>
<evidence type="ECO:0000313" key="4">
    <source>
        <dbReference type="EMBL" id="ARM77057.1"/>
    </source>
</evidence>
<keyword evidence="5" id="KW-1185">Reference proteome</keyword>
<dbReference type="STRING" id="282676.B6F84_04210"/>
<keyword evidence="2" id="KW-0342">GTP-binding</keyword>
<reference evidence="4 5" key="1">
    <citation type="submission" date="2017-03" db="EMBL/GenBank/DDBJ databases">
        <title>Sulfur activation and transportation mechanism of thermophilic Archaea Acidianus manzaensis YN-25.</title>
        <authorList>
            <person name="Ma Y."/>
            <person name="Yang Y."/>
            <person name="Xia J."/>
        </authorList>
    </citation>
    <scope>NUCLEOTIDE SEQUENCE [LARGE SCALE GENOMIC DNA]</scope>
    <source>
        <strain evidence="4 5">YN-25</strain>
    </source>
</reference>
<dbReference type="EMBL" id="CP020477">
    <property type="protein sequence ID" value="ARM77057.1"/>
    <property type="molecule type" value="Genomic_DNA"/>
</dbReference>
<evidence type="ECO:0000256" key="2">
    <source>
        <dbReference type="ARBA" id="ARBA00023134"/>
    </source>
</evidence>
<dbReference type="PANTHER" id="PTHR39418">
    <property type="entry name" value="DEHYDROGENASE-RELATED"/>
    <property type="match status" value="1"/>
</dbReference>
<dbReference type="InterPro" id="IPR053194">
    <property type="entry name" value="tRNA_methyltr_O"/>
</dbReference>
<dbReference type="InterPro" id="IPR023288">
    <property type="entry name" value="Pa2218-like_dom_sf"/>
</dbReference>
<dbReference type="GO" id="GO:0005525">
    <property type="term" value="F:GTP binding"/>
    <property type="evidence" value="ECO:0007669"/>
    <property type="project" value="UniProtKB-KW"/>
</dbReference>
<name>A0A1W6K3I2_9CREN</name>
<evidence type="ECO:0000259" key="3">
    <source>
        <dbReference type="Pfam" id="PF02663"/>
    </source>
</evidence>
<proteinExistence type="predicted"/>
<dbReference type="Pfam" id="PF02663">
    <property type="entry name" value="FmdE"/>
    <property type="match status" value="1"/>
</dbReference>
<accession>A0A1W6K3I2</accession>
<dbReference type="PANTHER" id="PTHR39418:SF1">
    <property type="entry name" value="DEHYDROGENASE"/>
    <property type="match status" value="1"/>
</dbReference>